<feature type="domain" description="Cation efflux protein cytoplasmic" evidence="10">
    <location>
        <begin position="206"/>
        <end position="278"/>
    </location>
</feature>
<dbReference type="SUPFAM" id="SSF161111">
    <property type="entry name" value="Cation efflux protein transmembrane domain-like"/>
    <property type="match status" value="1"/>
</dbReference>
<evidence type="ECO:0000256" key="3">
    <source>
        <dbReference type="ARBA" id="ARBA00022448"/>
    </source>
</evidence>
<dbReference type="InterPro" id="IPR027469">
    <property type="entry name" value="Cation_efflux_TMD_sf"/>
</dbReference>
<evidence type="ECO:0008006" key="13">
    <source>
        <dbReference type="Google" id="ProtNLM"/>
    </source>
</evidence>
<comment type="similarity">
    <text evidence="2">Belongs to the cation diffusion facilitator (CDF) transporter (TC 2.A.4) family.</text>
</comment>
<keyword evidence="3" id="KW-0813">Transport</keyword>
<evidence type="ECO:0000256" key="5">
    <source>
        <dbReference type="ARBA" id="ARBA00022989"/>
    </source>
</evidence>
<comment type="caution">
    <text evidence="11">The sequence shown here is derived from an EMBL/GenBank/DDBJ whole genome shotgun (WGS) entry which is preliminary data.</text>
</comment>
<evidence type="ECO:0000256" key="1">
    <source>
        <dbReference type="ARBA" id="ARBA00004141"/>
    </source>
</evidence>
<dbReference type="InterPro" id="IPR036105">
    <property type="entry name" value="DiNase_FeMo-co_biosyn_sf"/>
</dbReference>
<dbReference type="Pfam" id="PF16916">
    <property type="entry name" value="ZT_dimer"/>
    <property type="match status" value="1"/>
</dbReference>
<dbReference type="InterPro" id="IPR033913">
    <property type="entry name" value="MTH1175_dom"/>
</dbReference>
<feature type="transmembrane region" description="Helical" evidence="7">
    <location>
        <begin position="75"/>
        <end position="92"/>
    </location>
</feature>
<protein>
    <recommendedName>
        <fullName evidence="13">Cation efflux protein cytoplasmic domain-containing protein</fullName>
    </recommendedName>
</protein>
<dbReference type="PANTHER" id="PTHR43840:SF15">
    <property type="entry name" value="MITOCHONDRIAL METAL TRANSPORTER 1-RELATED"/>
    <property type="match status" value="1"/>
</dbReference>
<dbReference type="InterPro" id="IPR003731">
    <property type="entry name" value="Di-Nase_FeMo-co_biosynth"/>
</dbReference>
<evidence type="ECO:0000256" key="4">
    <source>
        <dbReference type="ARBA" id="ARBA00022692"/>
    </source>
</evidence>
<accession>A0A1F7RIA5</accession>
<feature type="domain" description="Cation efflux protein transmembrane" evidence="8">
    <location>
        <begin position="9"/>
        <end position="198"/>
    </location>
</feature>
<dbReference type="Pfam" id="PF02579">
    <property type="entry name" value="Nitro_FeMo-Co"/>
    <property type="match status" value="1"/>
</dbReference>
<dbReference type="NCBIfam" id="TIGR01297">
    <property type="entry name" value="CDF"/>
    <property type="match status" value="1"/>
</dbReference>
<keyword evidence="6 7" id="KW-0472">Membrane</keyword>
<keyword evidence="4 7" id="KW-0812">Transmembrane</keyword>
<dbReference type="Gene3D" id="1.20.1510.10">
    <property type="entry name" value="Cation efflux protein transmembrane domain"/>
    <property type="match status" value="1"/>
</dbReference>
<evidence type="ECO:0000259" key="9">
    <source>
        <dbReference type="Pfam" id="PF02579"/>
    </source>
</evidence>
<evidence type="ECO:0000259" key="8">
    <source>
        <dbReference type="Pfam" id="PF01545"/>
    </source>
</evidence>
<evidence type="ECO:0000256" key="6">
    <source>
        <dbReference type="ARBA" id="ARBA00023136"/>
    </source>
</evidence>
<dbReference type="InterPro" id="IPR036837">
    <property type="entry name" value="Cation_efflux_CTD_sf"/>
</dbReference>
<feature type="transmembrane region" description="Helical" evidence="7">
    <location>
        <begin position="7"/>
        <end position="28"/>
    </location>
</feature>
<dbReference type="PANTHER" id="PTHR43840">
    <property type="entry name" value="MITOCHONDRIAL METAL TRANSPORTER 1-RELATED"/>
    <property type="match status" value="1"/>
</dbReference>
<feature type="transmembrane region" description="Helical" evidence="7">
    <location>
        <begin position="104"/>
        <end position="125"/>
    </location>
</feature>
<dbReference type="InterPro" id="IPR058533">
    <property type="entry name" value="Cation_efflux_TM"/>
</dbReference>
<feature type="domain" description="Dinitrogenase iron-molybdenum cofactor biosynthesis" evidence="9">
    <location>
        <begin position="294"/>
        <end position="389"/>
    </location>
</feature>
<evidence type="ECO:0000313" key="11">
    <source>
        <dbReference type="EMBL" id="OGL40704.1"/>
    </source>
</evidence>
<evidence type="ECO:0000256" key="2">
    <source>
        <dbReference type="ARBA" id="ARBA00008114"/>
    </source>
</evidence>
<organism evidence="11 12">
    <name type="scientific">Candidatus Schekmanbacteria bacterium GWA2_38_11</name>
    <dbReference type="NCBI Taxonomy" id="1817876"/>
    <lineage>
        <taxon>Bacteria</taxon>
        <taxon>Candidatus Schekmaniibacteriota</taxon>
    </lineage>
</organism>
<dbReference type="SUPFAM" id="SSF53146">
    <property type="entry name" value="Nitrogenase accessory factor-like"/>
    <property type="match status" value="1"/>
</dbReference>
<dbReference type="Pfam" id="PF01545">
    <property type="entry name" value="Cation_efflux"/>
    <property type="match status" value="1"/>
</dbReference>
<evidence type="ECO:0000256" key="7">
    <source>
        <dbReference type="SAM" id="Phobius"/>
    </source>
</evidence>
<sequence length="403" mass="45318">MKSAERVALYSILVKLIFASIKISFAVISQSVALLAESIHAVTDLISTGLVFLGLKISAHKSKTFPYGLYKVENFVALLIALLIFFAGFEILKEVFITPTPTEIGYLLLTIFVISFISILTLLWAQYEIKKAKEFNSPSLLADGRHFKIDFLSSMVVFCGLVGNYRGFNLDRPAAVILVVFIAKAGWEILKDSIKVLLDASFDFNTLDKIKNIIKNHNDVKAIKSLSGRNSGSFKFVEAEIELEVKDLKKAHSICDRIEASIKKEVSDVDKVMIHYEPLIKRTITYAVPIEDNEGKISDHFGKAPYIFLLKINRDNRNIIEKEIINNPYSSLDRQKGIKLAELLTSKNLDVLILREKLNGKGSGYVLQNEGIDIIQTERNVLEEVMTDFFSKILTNDKAHLPL</sequence>
<evidence type="ECO:0000259" key="10">
    <source>
        <dbReference type="Pfam" id="PF16916"/>
    </source>
</evidence>
<dbReference type="EMBL" id="MGDB01000092">
    <property type="protein sequence ID" value="OGL40704.1"/>
    <property type="molecule type" value="Genomic_DNA"/>
</dbReference>
<dbReference type="GO" id="GO:0016020">
    <property type="term" value="C:membrane"/>
    <property type="evidence" value="ECO:0007669"/>
    <property type="project" value="UniProtKB-SubCell"/>
</dbReference>
<dbReference type="InterPro" id="IPR002524">
    <property type="entry name" value="Cation_efflux"/>
</dbReference>
<name>A0A1F7RIA5_9BACT</name>
<dbReference type="InterPro" id="IPR027470">
    <property type="entry name" value="Cation_efflux_CTD"/>
</dbReference>
<dbReference type="SUPFAM" id="SSF160240">
    <property type="entry name" value="Cation efflux protein cytoplasmic domain-like"/>
    <property type="match status" value="1"/>
</dbReference>
<evidence type="ECO:0000313" key="12">
    <source>
        <dbReference type="Proteomes" id="UP000178526"/>
    </source>
</evidence>
<gene>
    <name evidence="11" type="ORF">A2042_06880</name>
</gene>
<proteinExistence type="inferred from homology"/>
<comment type="subcellular location">
    <subcellularLocation>
        <location evidence="1">Membrane</location>
        <topology evidence="1">Multi-pass membrane protein</topology>
    </subcellularLocation>
</comment>
<keyword evidence="5 7" id="KW-1133">Transmembrane helix</keyword>
<dbReference type="Proteomes" id="UP000178526">
    <property type="component" value="Unassembled WGS sequence"/>
</dbReference>
<dbReference type="Gene3D" id="3.30.70.1350">
    <property type="entry name" value="Cation efflux protein, cytoplasmic domain"/>
    <property type="match status" value="1"/>
</dbReference>
<dbReference type="Gene3D" id="3.30.420.130">
    <property type="entry name" value="Dinitrogenase iron-molybdenum cofactor biosynthesis domain"/>
    <property type="match status" value="1"/>
</dbReference>
<dbReference type="AlphaFoldDB" id="A0A1F7RIA5"/>
<dbReference type="InterPro" id="IPR050291">
    <property type="entry name" value="CDF_Transporter"/>
</dbReference>
<dbReference type="GO" id="GO:0008324">
    <property type="term" value="F:monoatomic cation transmembrane transporter activity"/>
    <property type="evidence" value="ECO:0007669"/>
    <property type="project" value="InterPro"/>
</dbReference>
<feature type="transmembrane region" description="Helical" evidence="7">
    <location>
        <begin position="34"/>
        <end position="55"/>
    </location>
</feature>
<dbReference type="CDD" id="cd00851">
    <property type="entry name" value="MTH1175"/>
    <property type="match status" value="1"/>
</dbReference>
<reference evidence="11 12" key="1">
    <citation type="journal article" date="2016" name="Nat. Commun.">
        <title>Thousands of microbial genomes shed light on interconnected biogeochemical processes in an aquifer system.</title>
        <authorList>
            <person name="Anantharaman K."/>
            <person name="Brown C.T."/>
            <person name="Hug L.A."/>
            <person name="Sharon I."/>
            <person name="Castelle C.J."/>
            <person name="Probst A.J."/>
            <person name="Thomas B.C."/>
            <person name="Singh A."/>
            <person name="Wilkins M.J."/>
            <person name="Karaoz U."/>
            <person name="Brodie E.L."/>
            <person name="Williams K.H."/>
            <person name="Hubbard S.S."/>
            <person name="Banfield J.F."/>
        </authorList>
    </citation>
    <scope>NUCLEOTIDE SEQUENCE [LARGE SCALE GENOMIC DNA]</scope>
</reference>